<dbReference type="RefSeq" id="WP_344791980.1">
    <property type="nucleotide sequence ID" value="NZ_BAABBV010000001.1"/>
</dbReference>
<name>A0ABP7ZLM8_9MICO</name>
<dbReference type="Proteomes" id="UP001415169">
    <property type="component" value="Unassembled WGS sequence"/>
</dbReference>
<organism evidence="1 2">
    <name type="scientific">Gryllotalpicola daejeonensis</name>
    <dbReference type="NCBI Taxonomy" id="993087"/>
    <lineage>
        <taxon>Bacteria</taxon>
        <taxon>Bacillati</taxon>
        <taxon>Actinomycetota</taxon>
        <taxon>Actinomycetes</taxon>
        <taxon>Micrococcales</taxon>
        <taxon>Microbacteriaceae</taxon>
        <taxon>Gryllotalpicola</taxon>
    </lineage>
</organism>
<comment type="caution">
    <text evidence="1">The sequence shown here is derived from an EMBL/GenBank/DDBJ whole genome shotgun (WGS) entry which is preliminary data.</text>
</comment>
<dbReference type="EMBL" id="BAABBV010000001">
    <property type="protein sequence ID" value="GAA4163286.1"/>
    <property type="molecule type" value="Genomic_DNA"/>
</dbReference>
<protein>
    <recommendedName>
        <fullName evidence="3">DUF222 domain-containing protein</fullName>
    </recommendedName>
</protein>
<proteinExistence type="predicted"/>
<accession>A0ABP7ZLM8</accession>
<sequence>MISVDAWLVIDAVLDNTISDIIQSGESDEENVVDHAQQLRQRGWDANAAHPLRGHGPVGWPPRDATLDLTLSESDLAFIHAQIDKSIRLTRIILDSERLTEVVRVEQLKSLAGLEAAAKTMSQR</sequence>
<gene>
    <name evidence="1" type="ORF">GCM10022286_23530</name>
</gene>
<reference evidence="1" key="1">
    <citation type="journal article" date="2014" name="Int. J. Syst. Evol. Microbiol.">
        <title>Complete genome of a new Firmicutes species belonging to the dominant human colonic microbiota ('Ruminococcus bicirculans') reveals two chromosomes and a selective capacity to utilize plant glucans.</title>
        <authorList>
            <consortium name="NISC Comparative Sequencing Program"/>
            <person name="Wegmann U."/>
            <person name="Louis P."/>
            <person name="Goesmann A."/>
            <person name="Henrissat B."/>
            <person name="Duncan S.H."/>
            <person name="Flint H.J."/>
        </authorList>
    </citation>
    <scope>NUCLEOTIDE SEQUENCE</scope>
    <source>
        <strain evidence="1">JCM 17590</strain>
    </source>
</reference>
<evidence type="ECO:0000313" key="1">
    <source>
        <dbReference type="EMBL" id="GAA4163286.1"/>
    </source>
</evidence>
<evidence type="ECO:0008006" key="3">
    <source>
        <dbReference type="Google" id="ProtNLM"/>
    </source>
</evidence>
<reference evidence="1" key="2">
    <citation type="submission" date="2023-12" db="EMBL/GenBank/DDBJ databases">
        <authorList>
            <person name="Sun Q."/>
            <person name="Inoue M."/>
        </authorList>
    </citation>
    <scope>NUCLEOTIDE SEQUENCE</scope>
    <source>
        <strain evidence="1">JCM 17590</strain>
    </source>
</reference>
<keyword evidence="2" id="KW-1185">Reference proteome</keyword>
<evidence type="ECO:0000313" key="2">
    <source>
        <dbReference type="Proteomes" id="UP001415169"/>
    </source>
</evidence>